<name>A0A8H9L8V2_9MICO</name>
<evidence type="ECO:0000313" key="1">
    <source>
        <dbReference type="EMBL" id="GGM44034.1"/>
    </source>
</evidence>
<dbReference type="Proteomes" id="UP000655589">
    <property type="component" value="Unassembled WGS sequence"/>
</dbReference>
<proteinExistence type="predicted"/>
<sequence length="340" mass="37875">MGATLTGMREVQAHDRSPGLVAWLLDSDPALRWQVERDVVGAPEDVWRATRARVATEGFAARLLALQDDAGSWAGGAFFPARFDFDGPEAQPGAGQPWTATSWSLTALREWGLDAAVLQERDTVARIAANVRWEYDDLPYWDGEVDACINGFTLANGVWLGADVEGIADWFVTHQAAEGGWNCEWVEGSTRASVRSTLNALKGLLVHEEATGGTPATRDAQRRAEEYLLERRLVRRLTTGEPFGDWVFRLAYPFRSFYDVLSVSDYFRAASVLRGTPPDPRVGEAVEHVRAQRRPDGTWLQARRHPGRVWFEVDVGAGEPSRWLTFHAARVLAWWDGAQV</sequence>
<keyword evidence="2" id="KW-1185">Reference proteome</keyword>
<dbReference type="Gene3D" id="1.50.10.20">
    <property type="match status" value="1"/>
</dbReference>
<dbReference type="AlphaFoldDB" id="A0A8H9L8V2"/>
<organism evidence="1 2">
    <name type="scientific">Promicromonospora citrea</name>
    <dbReference type="NCBI Taxonomy" id="43677"/>
    <lineage>
        <taxon>Bacteria</taxon>
        <taxon>Bacillati</taxon>
        <taxon>Actinomycetota</taxon>
        <taxon>Actinomycetes</taxon>
        <taxon>Micrococcales</taxon>
        <taxon>Promicromonosporaceae</taxon>
        <taxon>Promicromonospora</taxon>
    </lineage>
</organism>
<evidence type="ECO:0008006" key="3">
    <source>
        <dbReference type="Google" id="ProtNLM"/>
    </source>
</evidence>
<comment type="caution">
    <text evidence="1">The sequence shown here is derived from an EMBL/GenBank/DDBJ whole genome shotgun (WGS) entry which is preliminary data.</text>
</comment>
<reference evidence="1" key="2">
    <citation type="submission" date="2020-09" db="EMBL/GenBank/DDBJ databases">
        <authorList>
            <person name="Sun Q."/>
            <person name="Ohkuma M."/>
        </authorList>
    </citation>
    <scope>NUCLEOTIDE SEQUENCE</scope>
    <source>
        <strain evidence="1">JCM 3051</strain>
    </source>
</reference>
<accession>A0A8H9L8V2</accession>
<protein>
    <recommendedName>
        <fullName evidence="3">Squalene cyclase</fullName>
    </recommendedName>
</protein>
<dbReference type="SUPFAM" id="SSF48239">
    <property type="entry name" value="Terpenoid cyclases/Protein prenyltransferases"/>
    <property type="match status" value="1"/>
</dbReference>
<reference evidence="1" key="1">
    <citation type="journal article" date="2014" name="Int. J. Syst. Evol. Microbiol.">
        <title>Complete genome sequence of Corynebacterium casei LMG S-19264T (=DSM 44701T), isolated from a smear-ripened cheese.</title>
        <authorList>
            <consortium name="US DOE Joint Genome Institute (JGI-PGF)"/>
            <person name="Walter F."/>
            <person name="Albersmeier A."/>
            <person name="Kalinowski J."/>
            <person name="Ruckert C."/>
        </authorList>
    </citation>
    <scope>NUCLEOTIDE SEQUENCE</scope>
    <source>
        <strain evidence="1">JCM 3051</strain>
    </source>
</reference>
<dbReference type="InterPro" id="IPR008930">
    <property type="entry name" value="Terpenoid_cyclase/PrenylTrfase"/>
</dbReference>
<gene>
    <name evidence="1" type="ORF">GCM10010102_44330</name>
</gene>
<dbReference type="EMBL" id="BMPT01000029">
    <property type="protein sequence ID" value="GGM44034.1"/>
    <property type="molecule type" value="Genomic_DNA"/>
</dbReference>
<evidence type="ECO:0000313" key="2">
    <source>
        <dbReference type="Proteomes" id="UP000655589"/>
    </source>
</evidence>